<comment type="caution">
    <text evidence="2">The sequence shown here is derived from an EMBL/GenBank/DDBJ whole genome shotgun (WGS) entry which is preliminary data.</text>
</comment>
<feature type="transmembrane region" description="Helical" evidence="1">
    <location>
        <begin position="7"/>
        <end position="29"/>
    </location>
</feature>
<keyword evidence="1" id="KW-0812">Transmembrane</keyword>
<organism evidence="2 3">
    <name type="scientific">Clostridium paridis</name>
    <dbReference type="NCBI Taxonomy" id="2803863"/>
    <lineage>
        <taxon>Bacteria</taxon>
        <taxon>Bacillati</taxon>
        <taxon>Bacillota</taxon>
        <taxon>Clostridia</taxon>
        <taxon>Eubacteriales</taxon>
        <taxon>Clostridiaceae</taxon>
        <taxon>Clostridium</taxon>
    </lineage>
</organism>
<evidence type="ECO:0000313" key="3">
    <source>
        <dbReference type="Proteomes" id="UP000623681"/>
    </source>
</evidence>
<evidence type="ECO:0008006" key="4">
    <source>
        <dbReference type="Google" id="ProtNLM"/>
    </source>
</evidence>
<dbReference type="RefSeq" id="WP_202769321.1">
    <property type="nucleotide sequence ID" value="NZ_JAESWA010000028.1"/>
</dbReference>
<dbReference type="AlphaFoldDB" id="A0A937FK06"/>
<evidence type="ECO:0000313" key="2">
    <source>
        <dbReference type="EMBL" id="MBL4933858.1"/>
    </source>
</evidence>
<accession>A0A937FK06</accession>
<keyword evidence="1" id="KW-1133">Transmembrane helix</keyword>
<dbReference type="EMBL" id="JAESWA010000028">
    <property type="protein sequence ID" value="MBL4933858.1"/>
    <property type="molecule type" value="Genomic_DNA"/>
</dbReference>
<gene>
    <name evidence="2" type="ORF">JK634_18905</name>
</gene>
<keyword evidence="3" id="KW-1185">Reference proteome</keyword>
<sequence>MKLKKNFYYLIIIAITLILISFFIANYFISQNKTSKLLNTLTTINTSYDTLLKEKKYDFNSSYTIGQSSALKLDEAYKKSSALSGNYADYLPLLELYKNFYSNFNLLKDKSNSSPEYIKNLTSSIQNLEDIKDFYDSHKSIVSKLSGFNNFYEFNNQLLTNLLDTSKDLLNSDITKLIQSDYNYALNKFYASASLLTQDLKPALTHCYDTKGSLDNILNDIYKKQATLEELLKDCSTLSVPQSLYSSYEDFQSIINLCSIYLNSMRETIVSESSSPSYDKKIDDIYDNAFSKRQDLISSLNTYKEKYSNIIK</sequence>
<evidence type="ECO:0000256" key="1">
    <source>
        <dbReference type="SAM" id="Phobius"/>
    </source>
</evidence>
<dbReference type="Proteomes" id="UP000623681">
    <property type="component" value="Unassembled WGS sequence"/>
</dbReference>
<protein>
    <recommendedName>
        <fullName evidence="4">DUF3829 domain-containing protein</fullName>
    </recommendedName>
</protein>
<proteinExistence type="predicted"/>
<name>A0A937FK06_9CLOT</name>
<reference evidence="2" key="1">
    <citation type="submission" date="2021-01" db="EMBL/GenBank/DDBJ databases">
        <title>Genome public.</title>
        <authorList>
            <person name="Liu C."/>
            <person name="Sun Q."/>
        </authorList>
    </citation>
    <scope>NUCLEOTIDE SEQUENCE</scope>
    <source>
        <strain evidence="2">YIM B02565</strain>
    </source>
</reference>
<keyword evidence="1" id="KW-0472">Membrane</keyword>